<keyword evidence="1" id="KW-0808">Transferase</keyword>
<keyword evidence="1" id="KW-0489">Methyltransferase</keyword>
<comment type="caution">
    <text evidence="1">The sequence shown here is derived from an EMBL/GenBank/DDBJ whole genome shotgun (WGS) entry which is preliminary data.</text>
</comment>
<sequence>MKYFDIFKQHNNYVSDKWSHYLYIYDEILMPYIQANKPVNLLEIGVQNGGSLEIWSKYLPAGSMVYGIDINKKCEDLLFGDNIHFFLGDATDKSFLDKALKDLSFDIIVDDGSHINKDIIKTFQHLFVEKLNAGGIYIAEDLHTSYWKSYGGALRKRDTCIEFFKNCIDSMNLPYITKINFLYSKYLNMFKSLNPYIKRVVFYDSVCAIEKFANQKTVDNFAIVTGNNALVDDATYKINKSINSNDVLSKLKDIEDLYKR</sequence>
<dbReference type="SUPFAM" id="SSF53335">
    <property type="entry name" value="S-adenosyl-L-methionine-dependent methyltransferases"/>
    <property type="match status" value="1"/>
</dbReference>
<dbReference type="AlphaFoldDB" id="A0A9D1SQE3"/>
<accession>A0A9D1SQE3</accession>
<dbReference type="GO" id="GO:0008168">
    <property type="term" value="F:methyltransferase activity"/>
    <property type="evidence" value="ECO:0007669"/>
    <property type="project" value="UniProtKB-KW"/>
</dbReference>
<dbReference type="EMBL" id="DVOD01000016">
    <property type="protein sequence ID" value="HIU91943.1"/>
    <property type="molecule type" value="Genomic_DNA"/>
</dbReference>
<reference evidence="1" key="2">
    <citation type="journal article" date="2021" name="PeerJ">
        <title>Extensive microbial diversity within the chicken gut microbiome revealed by metagenomics and culture.</title>
        <authorList>
            <person name="Gilroy R."/>
            <person name="Ravi A."/>
            <person name="Getino M."/>
            <person name="Pursley I."/>
            <person name="Horton D.L."/>
            <person name="Alikhan N.F."/>
            <person name="Baker D."/>
            <person name="Gharbi K."/>
            <person name="Hall N."/>
            <person name="Watson M."/>
            <person name="Adriaenssens E.M."/>
            <person name="Foster-Nyarko E."/>
            <person name="Jarju S."/>
            <person name="Secka A."/>
            <person name="Antonio M."/>
            <person name="Oren A."/>
            <person name="Chaudhuri R.R."/>
            <person name="La Ragione R."/>
            <person name="Hildebrand F."/>
            <person name="Pallen M.J."/>
        </authorList>
    </citation>
    <scope>NUCLEOTIDE SEQUENCE</scope>
    <source>
        <strain evidence="1">CHK154-7741</strain>
    </source>
</reference>
<protein>
    <submittedName>
        <fullName evidence="1">Class I SAM-dependent methyltransferase</fullName>
    </submittedName>
</protein>
<reference evidence="1" key="1">
    <citation type="submission" date="2020-10" db="EMBL/GenBank/DDBJ databases">
        <authorList>
            <person name="Gilroy R."/>
        </authorList>
    </citation>
    <scope>NUCLEOTIDE SEQUENCE</scope>
    <source>
        <strain evidence="1">CHK154-7741</strain>
    </source>
</reference>
<dbReference type="GO" id="GO:0032259">
    <property type="term" value="P:methylation"/>
    <property type="evidence" value="ECO:0007669"/>
    <property type="project" value="UniProtKB-KW"/>
</dbReference>
<dbReference type="InterPro" id="IPR029063">
    <property type="entry name" value="SAM-dependent_MTases_sf"/>
</dbReference>
<dbReference type="Gene3D" id="3.40.50.150">
    <property type="entry name" value="Vaccinia Virus protein VP39"/>
    <property type="match status" value="1"/>
</dbReference>
<dbReference type="Proteomes" id="UP000886748">
    <property type="component" value="Unassembled WGS sequence"/>
</dbReference>
<dbReference type="CDD" id="cd02440">
    <property type="entry name" value="AdoMet_MTases"/>
    <property type="match status" value="1"/>
</dbReference>
<name>A0A9D1SQE3_9CLOT</name>
<proteinExistence type="predicted"/>
<organism evidence="1 2">
    <name type="scientific">Candidatus Limenecus avicola</name>
    <dbReference type="NCBI Taxonomy" id="2840847"/>
    <lineage>
        <taxon>Bacteria</taxon>
        <taxon>Bacillati</taxon>
        <taxon>Bacillota</taxon>
        <taxon>Clostridia</taxon>
        <taxon>Eubacteriales</taxon>
        <taxon>Clostridiaceae</taxon>
        <taxon>Clostridiaceae incertae sedis</taxon>
        <taxon>Candidatus Limenecus</taxon>
    </lineage>
</organism>
<evidence type="ECO:0000313" key="2">
    <source>
        <dbReference type="Proteomes" id="UP000886748"/>
    </source>
</evidence>
<gene>
    <name evidence="1" type="ORF">IAD26_02280</name>
</gene>
<evidence type="ECO:0000313" key="1">
    <source>
        <dbReference type="EMBL" id="HIU91943.1"/>
    </source>
</evidence>